<dbReference type="AlphaFoldDB" id="A0A9Q1D4M7"/>
<evidence type="ECO:0000313" key="1">
    <source>
        <dbReference type="EMBL" id="KAJ8257143.1"/>
    </source>
</evidence>
<sequence length="146" mass="15690">MVALATALRSQDDLHHVLGGHLAVAGEALVGPGVALGHALHHQALAAGARDAHVAAGPEDLAVTVPGQLKLLRAAHAAGQRHLATHAALHLPRTHHHLQGLCKTQRTPFSNRLRSFTALFYHAIRSTTWSLLQKQSNRFRGYKSLT</sequence>
<dbReference type="Proteomes" id="UP001152803">
    <property type="component" value="Unassembled WGS sequence"/>
</dbReference>
<proteinExistence type="predicted"/>
<accession>A0A9Q1D4M7</accession>
<keyword evidence="2" id="KW-1185">Reference proteome</keyword>
<reference evidence="1" key="1">
    <citation type="journal article" date="2023" name="Science">
        <title>Genome structures resolve the early diversification of teleost fishes.</title>
        <authorList>
            <person name="Parey E."/>
            <person name="Louis A."/>
            <person name="Montfort J."/>
            <person name="Bouchez O."/>
            <person name="Roques C."/>
            <person name="Iampietro C."/>
            <person name="Lluch J."/>
            <person name="Castinel A."/>
            <person name="Donnadieu C."/>
            <person name="Desvignes T."/>
            <person name="Floi Bucao C."/>
            <person name="Jouanno E."/>
            <person name="Wen M."/>
            <person name="Mejri S."/>
            <person name="Dirks R."/>
            <person name="Jansen H."/>
            <person name="Henkel C."/>
            <person name="Chen W.J."/>
            <person name="Zahm M."/>
            <person name="Cabau C."/>
            <person name="Klopp C."/>
            <person name="Thompson A.W."/>
            <person name="Robinson-Rechavi M."/>
            <person name="Braasch I."/>
            <person name="Lecointre G."/>
            <person name="Bobe J."/>
            <person name="Postlethwait J.H."/>
            <person name="Berthelot C."/>
            <person name="Roest Crollius H."/>
            <person name="Guiguen Y."/>
        </authorList>
    </citation>
    <scope>NUCLEOTIDE SEQUENCE</scope>
    <source>
        <strain evidence="1">Concon-B</strain>
    </source>
</reference>
<gene>
    <name evidence="1" type="ORF">COCON_G00192950</name>
</gene>
<organism evidence="1 2">
    <name type="scientific">Conger conger</name>
    <name type="common">Conger eel</name>
    <name type="synonym">Muraena conger</name>
    <dbReference type="NCBI Taxonomy" id="82655"/>
    <lineage>
        <taxon>Eukaryota</taxon>
        <taxon>Metazoa</taxon>
        <taxon>Chordata</taxon>
        <taxon>Craniata</taxon>
        <taxon>Vertebrata</taxon>
        <taxon>Euteleostomi</taxon>
        <taxon>Actinopterygii</taxon>
        <taxon>Neopterygii</taxon>
        <taxon>Teleostei</taxon>
        <taxon>Anguilliformes</taxon>
        <taxon>Congridae</taxon>
        <taxon>Conger</taxon>
    </lineage>
</organism>
<protein>
    <submittedName>
        <fullName evidence="1">Uncharacterized protein</fullName>
    </submittedName>
</protein>
<evidence type="ECO:0000313" key="2">
    <source>
        <dbReference type="Proteomes" id="UP001152803"/>
    </source>
</evidence>
<comment type="caution">
    <text evidence="1">The sequence shown here is derived from an EMBL/GenBank/DDBJ whole genome shotgun (WGS) entry which is preliminary data.</text>
</comment>
<dbReference type="EMBL" id="JAFJMO010000014">
    <property type="protein sequence ID" value="KAJ8257143.1"/>
    <property type="molecule type" value="Genomic_DNA"/>
</dbReference>
<name>A0A9Q1D4M7_CONCO</name>